<evidence type="ECO:0000256" key="3">
    <source>
        <dbReference type="ARBA" id="ARBA00022598"/>
    </source>
</evidence>
<reference evidence="12" key="1">
    <citation type="submission" date="2018-12" db="EMBL/GenBank/DDBJ databases">
        <title>A new species of lactobacillus.</title>
        <authorList>
            <person name="Jian Y."/>
            <person name="Xin L."/>
            <person name="Hong Z.J."/>
            <person name="Ming L.Z."/>
            <person name="Hong X.Z."/>
        </authorList>
    </citation>
    <scope>NUCLEOTIDE SEQUENCE [LARGE SCALE GENOMIC DNA]</scope>
    <source>
        <strain evidence="12">HSLZ-75</strain>
    </source>
</reference>
<comment type="similarity">
    <text evidence="8">Belongs to the tRNA(Ile)-lysidine synthase family.</text>
</comment>
<evidence type="ECO:0000256" key="2">
    <source>
        <dbReference type="ARBA" id="ARBA00022490"/>
    </source>
</evidence>
<comment type="catalytic activity">
    <reaction evidence="7 8">
        <text>cytidine(34) in tRNA(Ile2) + L-lysine + ATP = lysidine(34) in tRNA(Ile2) + AMP + diphosphate + H(+)</text>
        <dbReference type="Rhea" id="RHEA:43744"/>
        <dbReference type="Rhea" id="RHEA-COMP:10625"/>
        <dbReference type="Rhea" id="RHEA-COMP:10670"/>
        <dbReference type="ChEBI" id="CHEBI:15378"/>
        <dbReference type="ChEBI" id="CHEBI:30616"/>
        <dbReference type="ChEBI" id="CHEBI:32551"/>
        <dbReference type="ChEBI" id="CHEBI:33019"/>
        <dbReference type="ChEBI" id="CHEBI:82748"/>
        <dbReference type="ChEBI" id="CHEBI:83665"/>
        <dbReference type="ChEBI" id="CHEBI:456215"/>
        <dbReference type="EC" id="6.3.4.19"/>
    </reaction>
</comment>
<keyword evidence="12" id="KW-1185">Reference proteome</keyword>
<feature type="domain" description="Lysidine-tRNA(Ile) synthetase C-terminal" evidence="10">
    <location>
        <begin position="376"/>
        <end position="448"/>
    </location>
</feature>
<dbReference type="SUPFAM" id="SSF52402">
    <property type="entry name" value="Adenine nucleotide alpha hydrolases-like"/>
    <property type="match status" value="1"/>
</dbReference>
<evidence type="ECO:0000256" key="6">
    <source>
        <dbReference type="ARBA" id="ARBA00022840"/>
    </source>
</evidence>
<dbReference type="EMBL" id="CP034726">
    <property type="protein sequence ID" value="QBP18867.1"/>
    <property type="molecule type" value="Genomic_DNA"/>
</dbReference>
<comment type="caution">
    <text evidence="8">Lacks conserved residue(s) required for the propagation of feature annotation.</text>
</comment>
<dbReference type="PANTHER" id="PTHR43033:SF1">
    <property type="entry name" value="TRNA(ILE)-LYSIDINE SYNTHASE-RELATED"/>
    <property type="match status" value="1"/>
</dbReference>
<dbReference type="SMART" id="SM00977">
    <property type="entry name" value="TilS_C"/>
    <property type="match status" value="1"/>
</dbReference>
<keyword evidence="3 8" id="KW-0436">Ligase</keyword>
<dbReference type="InterPro" id="IPR014729">
    <property type="entry name" value="Rossmann-like_a/b/a_fold"/>
</dbReference>
<dbReference type="InterPro" id="IPR012795">
    <property type="entry name" value="tRNA_Ile_lys_synt_N"/>
</dbReference>
<keyword evidence="9" id="KW-0472">Membrane</keyword>
<dbReference type="EC" id="6.3.4.19" evidence="8"/>
<dbReference type="HAMAP" id="MF_01161">
    <property type="entry name" value="tRNA_Ile_lys_synt"/>
    <property type="match status" value="1"/>
</dbReference>
<dbReference type="GO" id="GO:0005737">
    <property type="term" value="C:cytoplasm"/>
    <property type="evidence" value="ECO:0007669"/>
    <property type="project" value="UniProtKB-SubCell"/>
</dbReference>
<comment type="function">
    <text evidence="8">Ligates lysine onto the cytidine present at position 34 of the AUA codon-specific tRNA(Ile) that contains the anticodon CAU, in an ATP-dependent manner. Cytidine is converted to lysidine, thus changing the amino acid specificity of the tRNA from methionine to isoleucine.</text>
</comment>
<accession>A0A4P6ZMN2</accession>
<dbReference type="PANTHER" id="PTHR43033">
    <property type="entry name" value="TRNA(ILE)-LYSIDINE SYNTHASE-RELATED"/>
    <property type="match status" value="1"/>
</dbReference>
<keyword evidence="2 8" id="KW-0963">Cytoplasm</keyword>
<dbReference type="GO" id="GO:0032267">
    <property type="term" value="F:tRNA(Ile)-lysidine synthase activity"/>
    <property type="evidence" value="ECO:0007669"/>
    <property type="project" value="UniProtKB-EC"/>
</dbReference>
<dbReference type="AlphaFoldDB" id="A0A4P6ZMN2"/>
<dbReference type="SUPFAM" id="SSF56037">
    <property type="entry name" value="PheT/TilS domain"/>
    <property type="match status" value="1"/>
</dbReference>
<dbReference type="Proteomes" id="UP000294321">
    <property type="component" value="Chromosome"/>
</dbReference>
<evidence type="ECO:0000256" key="9">
    <source>
        <dbReference type="SAM" id="Phobius"/>
    </source>
</evidence>
<proteinExistence type="inferred from homology"/>
<dbReference type="KEGG" id="lji:ELX58_07150"/>
<feature type="transmembrane region" description="Helical" evidence="9">
    <location>
        <begin position="21"/>
        <end position="40"/>
    </location>
</feature>
<dbReference type="InterPro" id="IPR012094">
    <property type="entry name" value="tRNA_Ile_lys_synt"/>
</dbReference>
<dbReference type="GO" id="GO:0005524">
    <property type="term" value="F:ATP binding"/>
    <property type="evidence" value="ECO:0007669"/>
    <property type="project" value="UniProtKB-KW"/>
</dbReference>
<evidence type="ECO:0000256" key="4">
    <source>
        <dbReference type="ARBA" id="ARBA00022694"/>
    </source>
</evidence>
<keyword evidence="4 8" id="KW-0819">tRNA processing</keyword>
<dbReference type="NCBIfam" id="TIGR02433">
    <property type="entry name" value="lysidine_TilS_C"/>
    <property type="match status" value="1"/>
</dbReference>
<keyword evidence="9" id="KW-1133">Transmembrane helix</keyword>
<dbReference type="Gene3D" id="3.40.50.620">
    <property type="entry name" value="HUPs"/>
    <property type="match status" value="1"/>
</dbReference>
<evidence type="ECO:0000259" key="10">
    <source>
        <dbReference type="SMART" id="SM00977"/>
    </source>
</evidence>
<evidence type="ECO:0000313" key="11">
    <source>
        <dbReference type="EMBL" id="QBP18867.1"/>
    </source>
</evidence>
<organism evidence="11 12">
    <name type="scientific">Acetilactobacillus jinshanensis</name>
    <dbReference type="NCBI Taxonomy" id="1720083"/>
    <lineage>
        <taxon>Bacteria</taxon>
        <taxon>Bacillati</taxon>
        <taxon>Bacillota</taxon>
        <taxon>Bacilli</taxon>
        <taxon>Lactobacillales</taxon>
        <taxon>Lactobacillaceae</taxon>
        <taxon>Acetilactobacillus</taxon>
    </lineage>
</organism>
<keyword evidence="5" id="KW-0547">Nucleotide-binding</keyword>
<dbReference type="OrthoDB" id="9807403at2"/>
<dbReference type="RefSeq" id="WP_133442425.1">
    <property type="nucleotide sequence ID" value="NZ_CP034726.1"/>
</dbReference>
<comment type="subcellular location">
    <subcellularLocation>
        <location evidence="1 8">Cytoplasm</location>
    </subcellularLocation>
</comment>
<dbReference type="GO" id="GO:0006400">
    <property type="term" value="P:tRNA modification"/>
    <property type="evidence" value="ECO:0007669"/>
    <property type="project" value="UniProtKB-UniRule"/>
</dbReference>
<dbReference type="InterPro" id="IPR012796">
    <property type="entry name" value="Lysidine-tRNA-synth_C"/>
</dbReference>
<dbReference type="InterPro" id="IPR011063">
    <property type="entry name" value="TilS/TtcA_N"/>
</dbReference>
<evidence type="ECO:0000256" key="8">
    <source>
        <dbReference type="HAMAP-Rule" id="MF_01161"/>
    </source>
</evidence>
<dbReference type="Pfam" id="PF01171">
    <property type="entry name" value="ATP_bind_3"/>
    <property type="match status" value="1"/>
</dbReference>
<evidence type="ECO:0000256" key="5">
    <source>
        <dbReference type="ARBA" id="ARBA00022741"/>
    </source>
</evidence>
<dbReference type="CDD" id="cd01992">
    <property type="entry name" value="TilS_N"/>
    <property type="match status" value="1"/>
</dbReference>
<evidence type="ECO:0000256" key="1">
    <source>
        <dbReference type="ARBA" id="ARBA00004496"/>
    </source>
</evidence>
<protein>
    <recommendedName>
        <fullName evidence="8">tRNA(Ile)-lysidine synthase</fullName>
        <ecNumber evidence="8">6.3.4.19</ecNumber>
    </recommendedName>
    <alternativeName>
        <fullName evidence="8">tRNA(Ile)-2-lysyl-cytidine synthase</fullName>
    </alternativeName>
    <alternativeName>
        <fullName evidence="8">tRNA(Ile)-lysidine synthetase</fullName>
    </alternativeName>
</protein>
<keyword evidence="6" id="KW-0067">ATP-binding</keyword>
<evidence type="ECO:0000313" key="12">
    <source>
        <dbReference type="Proteomes" id="UP000294321"/>
    </source>
</evidence>
<sequence length="455" mass="53876">MNLVKRLASEVKRNRWWTRKTRVVIGVSTGVDSMVLLYLLEHLKYYRPQIIVAHVNHELRKASVTEEKYIRKYCHQHHLTLVVAHWRKQDHPKTGTENAAREFRYRFFKHVMRKHHASVMLTAHHLNDQDETVLMRLIRGGDIRELTGIHRCRKFANGYLIRPLLQTPKHDLRKFAVQHHIKWYEDRTNYSLKITRNRMRHRLLPWMTQEDPRAVFHIGSYVHQLTLLVQDNMLLNARLIKPLKTDRDNWWKLDPLMKSSRVIQLGMLHELFRQFDSQLMITPPMMHEVIILLNDNDRPQGRIAVGNQRHLQKDYHQFGIVKDQSLSGPNVKSSFSVKLNQWYRLLNGDEFGVFGKPLSQFHKQFKFNLSKFDFPLKVRQGQSSDVLRLKNGGHQKVRRIWIDKKLSNHDRNSSQILKTKNGFSLALLGVKASFTEASDNAKPYWLIVKRAQKRG</sequence>
<gene>
    <name evidence="8 11" type="primary">tilS</name>
    <name evidence="11" type="ORF">ELX58_07150</name>
</gene>
<keyword evidence="9" id="KW-0812">Transmembrane</keyword>
<evidence type="ECO:0000256" key="7">
    <source>
        <dbReference type="ARBA" id="ARBA00048539"/>
    </source>
</evidence>
<dbReference type="NCBIfam" id="TIGR02432">
    <property type="entry name" value="lysidine_TilS_N"/>
    <property type="match status" value="1"/>
</dbReference>
<name>A0A4P6ZMN2_9LACO</name>